<gene>
    <name evidence="1" type="ORF">RM717_24720</name>
</gene>
<dbReference type="EMBL" id="JAVRFG010000036">
    <property type="protein sequence ID" value="MDT0493709.1"/>
    <property type="molecule type" value="Genomic_DNA"/>
</dbReference>
<keyword evidence="2" id="KW-1185">Reference proteome</keyword>
<name>A0ABU2W7W0_9ACTN</name>
<organism evidence="1 2">
    <name type="scientific">Streptomyces stephensoniae</name>
    <dbReference type="NCBI Taxonomy" id="3375367"/>
    <lineage>
        <taxon>Bacteria</taxon>
        <taxon>Bacillati</taxon>
        <taxon>Actinomycetota</taxon>
        <taxon>Actinomycetes</taxon>
        <taxon>Kitasatosporales</taxon>
        <taxon>Streptomycetaceae</taxon>
        <taxon>Streptomyces</taxon>
    </lineage>
</organism>
<evidence type="ECO:0000313" key="2">
    <source>
        <dbReference type="Proteomes" id="UP001180556"/>
    </source>
</evidence>
<reference evidence="2" key="1">
    <citation type="submission" date="2023-07" db="EMBL/GenBank/DDBJ databases">
        <title>30 novel species of actinomycetes from the DSMZ collection.</title>
        <authorList>
            <person name="Nouioui I."/>
        </authorList>
    </citation>
    <scope>NUCLEOTIDE SEQUENCE [LARGE SCALE GENOMIC DNA]</scope>
    <source>
        <strain evidence="2">DSM 40932</strain>
    </source>
</reference>
<dbReference type="Proteomes" id="UP001180556">
    <property type="component" value="Unassembled WGS sequence"/>
</dbReference>
<accession>A0ABU2W7W0</accession>
<protein>
    <submittedName>
        <fullName evidence="1">Uncharacterized protein</fullName>
    </submittedName>
</protein>
<proteinExistence type="predicted"/>
<evidence type="ECO:0000313" key="1">
    <source>
        <dbReference type="EMBL" id="MDT0493709.1"/>
    </source>
</evidence>
<sequence>MLMWETVEFGRAHRGRPGVLLADGSEPEPVLFDGGSGANFHESSDWWFYSGESRRPLATDLRGACSCGWRGEPRYPLDWEQVDENAPYLYDTSGPRGDWDRHIAGIEALAATVPDELTVLLDQVEQQLGRLAGDAPLAALRAISRMEHIVTEVGRTAAYGAQADARGGTPIGPGLGLPEEEARRRLLRYSLRH</sequence>
<comment type="caution">
    <text evidence="1">The sequence shown here is derived from an EMBL/GenBank/DDBJ whole genome shotgun (WGS) entry which is preliminary data.</text>
</comment>